<dbReference type="PROSITE" id="PS51085">
    <property type="entry name" value="2FE2S_FER_2"/>
    <property type="match status" value="1"/>
</dbReference>
<dbReference type="InterPro" id="IPR017938">
    <property type="entry name" value="Riboflavin_synthase-like_b-brl"/>
</dbReference>
<dbReference type="Pfam" id="PF00111">
    <property type="entry name" value="Fer2"/>
    <property type="match status" value="1"/>
</dbReference>
<reference evidence="6" key="1">
    <citation type="submission" date="2023-01" db="EMBL/GenBank/DDBJ databases">
        <title>The genome sequence of Kordiimonadaceae bacterium 6D33.</title>
        <authorList>
            <person name="Liu Y."/>
        </authorList>
    </citation>
    <scope>NUCLEOTIDE SEQUENCE</scope>
    <source>
        <strain evidence="6">6D33</strain>
    </source>
</reference>
<dbReference type="GO" id="GO:0016491">
    <property type="term" value="F:oxidoreductase activity"/>
    <property type="evidence" value="ECO:0007669"/>
    <property type="project" value="InterPro"/>
</dbReference>
<gene>
    <name evidence="6" type="ORF">PH603_12580</name>
</gene>
<dbReference type="Proteomes" id="UP001217500">
    <property type="component" value="Chromosome"/>
</dbReference>
<keyword evidence="3" id="KW-0812">Transmembrane</keyword>
<evidence type="ECO:0000313" key="6">
    <source>
        <dbReference type="EMBL" id="WCL53374.1"/>
    </source>
</evidence>
<dbReference type="InterPro" id="IPR036010">
    <property type="entry name" value="2Fe-2S_ferredoxin-like_sf"/>
</dbReference>
<dbReference type="Gene3D" id="3.40.50.80">
    <property type="entry name" value="Nucleotide-binding domain of ferredoxin-NADP reductase (FNR) module"/>
    <property type="match status" value="1"/>
</dbReference>
<dbReference type="GO" id="GO:0051536">
    <property type="term" value="F:iron-sulfur cluster binding"/>
    <property type="evidence" value="ECO:0007669"/>
    <property type="project" value="InterPro"/>
</dbReference>
<feature type="domain" description="FAD-binding FR-type" evidence="5">
    <location>
        <begin position="340"/>
        <end position="480"/>
    </location>
</feature>
<keyword evidence="2" id="KW-0274">FAD</keyword>
<dbReference type="PROSITE" id="PS51384">
    <property type="entry name" value="FAD_FR"/>
    <property type="match status" value="1"/>
</dbReference>
<keyword evidence="3" id="KW-0472">Membrane</keyword>
<dbReference type="InterPro" id="IPR001433">
    <property type="entry name" value="OxRdtase_FAD/NAD-bd"/>
</dbReference>
<dbReference type="PANTHER" id="PTHR43644">
    <property type="entry name" value="NA(+)-TRANSLOCATING NADH-QUINONE REDUCTASE SUBUNIT"/>
    <property type="match status" value="1"/>
</dbReference>
<evidence type="ECO:0000256" key="1">
    <source>
        <dbReference type="ARBA" id="ARBA00022630"/>
    </source>
</evidence>
<feature type="domain" description="2Fe-2S ferredoxin-type" evidence="4">
    <location>
        <begin position="244"/>
        <end position="337"/>
    </location>
</feature>
<dbReference type="Pfam" id="PF00175">
    <property type="entry name" value="NAD_binding_1"/>
    <property type="match status" value="1"/>
</dbReference>
<dbReference type="InterPro" id="IPR012675">
    <property type="entry name" value="Beta-grasp_dom_sf"/>
</dbReference>
<dbReference type="SUPFAM" id="SSF52343">
    <property type="entry name" value="Ferredoxin reductase-like, C-terminal NADP-linked domain"/>
    <property type="match status" value="1"/>
</dbReference>
<accession>A0AAE9XLU9</accession>
<dbReference type="PANTHER" id="PTHR43644:SF1">
    <property type="entry name" value="NAD(P)H-FLAVIN REDUCTASE"/>
    <property type="match status" value="1"/>
</dbReference>
<dbReference type="InterPro" id="IPR001041">
    <property type="entry name" value="2Fe-2S_ferredoxin-type"/>
</dbReference>
<dbReference type="Pfam" id="PF03929">
    <property type="entry name" value="PepSY_TM"/>
    <property type="match status" value="1"/>
</dbReference>
<dbReference type="AlphaFoldDB" id="A0AAE9XLU9"/>
<dbReference type="SUPFAM" id="SSF63380">
    <property type="entry name" value="Riboflavin synthase domain-like"/>
    <property type="match status" value="1"/>
</dbReference>
<dbReference type="KEGG" id="gso:PH603_12580"/>
<evidence type="ECO:0000259" key="5">
    <source>
        <dbReference type="PROSITE" id="PS51384"/>
    </source>
</evidence>
<protein>
    <submittedName>
        <fullName evidence="6">2Fe-2S iron-sulfur cluster-binding protein</fullName>
    </submittedName>
</protein>
<feature type="transmembrane region" description="Helical" evidence="3">
    <location>
        <begin position="202"/>
        <end position="222"/>
    </location>
</feature>
<feature type="transmembrane region" description="Helical" evidence="3">
    <location>
        <begin position="12"/>
        <end position="32"/>
    </location>
</feature>
<dbReference type="RefSeq" id="WP_289502886.1">
    <property type="nucleotide sequence ID" value="NZ_CP116805.1"/>
</dbReference>
<keyword evidence="3" id="KW-1133">Transmembrane helix</keyword>
<dbReference type="CDD" id="cd06188">
    <property type="entry name" value="NADH_quinone_reductase"/>
    <property type="match status" value="1"/>
</dbReference>
<dbReference type="InterPro" id="IPR005625">
    <property type="entry name" value="PepSY-ass_TM"/>
</dbReference>
<keyword evidence="7" id="KW-1185">Reference proteome</keyword>
<evidence type="ECO:0000256" key="3">
    <source>
        <dbReference type="SAM" id="Phobius"/>
    </source>
</evidence>
<dbReference type="Gene3D" id="3.10.20.30">
    <property type="match status" value="1"/>
</dbReference>
<dbReference type="SUPFAM" id="SSF54292">
    <property type="entry name" value="2Fe-2S ferredoxin-like"/>
    <property type="match status" value="1"/>
</dbReference>
<dbReference type="InterPro" id="IPR039261">
    <property type="entry name" value="FNR_nucleotide-bd"/>
</dbReference>
<name>A0AAE9XLU9_9PROT</name>
<evidence type="ECO:0000313" key="7">
    <source>
        <dbReference type="Proteomes" id="UP001217500"/>
    </source>
</evidence>
<keyword evidence="1" id="KW-0285">Flavoprotein</keyword>
<proteinExistence type="predicted"/>
<dbReference type="InterPro" id="IPR017927">
    <property type="entry name" value="FAD-bd_FR_type"/>
</dbReference>
<evidence type="ECO:0000256" key="2">
    <source>
        <dbReference type="ARBA" id="ARBA00022827"/>
    </source>
</evidence>
<organism evidence="6 7">
    <name type="scientific">Gimibacter soli</name>
    <dbReference type="NCBI Taxonomy" id="3024400"/>
    <lineage>
        <taxon>Bacteria</taxon>
        <taxon>Pseudomonadati</taxon>
        <taxon>Pseudomonadota</taxon>
        <taxon>Alphaproteobacteria</taxon>
        <taxon>Kordiimonadales</taxon>
        <taxon>Temperatibacteraceae</taxon>
        <taxon>Gimibacter</taxon>
    </lineage>
</organism>
<sequence>MTLMRALHKWIGLLLGLQLFLWMLSGFMMGWFDHETVSGHALSRHEGHMDHAVMRESNPVDPMAFLTQDEKAGALKDISLRTFLHKSVFAIRAENGTRMIDASTGQDVVVDADAAKTIAISDYAGEGTVSSVTAIEAPTMETRKRKGPAWRVDFDDEGASSFYVSAETGDIWERRNDTWRVFDIFWMLHIMDYENRESFNNILVIGSSWIVFWLVLSGLVMIGEGFKRGDFNLVSAASQRKRTRNLTLWDKSGGERIVTARGRITVFDALATSDLHLPSSCGGGGSCGLCRIQMDDAPVATPADFRQIPASELQAGYRLACQHFVSRDARLKLPDHLLEARDFEAEVVSATFLTPTIREIRLRPIAGGALDFRAGSYMQVTIPSYSLNRDDAGVPAELRTAWGYSEASNDIRLKAPLHRTYSLANAPGETEGDFLLNVRLATPKAGGEVAPLGAGSAYMCQLAPGDRLALRGPFGDFGLKEGGREKVFIGGGAGIAPLRSMIIDALVNRGDTAPLSLWYGARTETDIPYQAQFDAFAKAHANFRWTVALSESVGPSWSGARGLIHEVALRDHLATHPDIASCDFYLCGPPLMLEACIAMLAQLGVREDRIAFDDFGS</sequence>
<dbReference type="Gene3D" id="2.40.30.10">
    <property type="entry name" value="Translation factors"/>
    <property type="match status" value="1"/>
</dbReference>
<dbReference type="EMBL" id="CP116805">
    <property type="protein sequence ID" value="WCL53374.1"/>
    <property type="molecule type" value="Genomic_DNA"/>
</dbReference>
<evidence type="ECO:0000259" key="4">
    <source>
        <dbReference type="PROSITE" id="PS51085"/>
    </source>
</evidence>